<dbReference type="PANTHER" id="PTHR24419:SF18">
    <property type="entry name" value="SERINE_THREONINE-PROTEIN KINASE HASPIN"/>
    <property type="match status" value="1"/>
</dbReference>
<dbReference type="InterPro" id="IPR018247">
    <property type="entry name" value="EF_Hand_1_Ca_BS"/>
</dbReference>
<evidence type="ECO:0000256" key="9">
    <source>
        <dbReference type="ARBA" id="ARBA00048679"/>
    </source>
</evidence>
<evidence type="ECO:0000256" key="2">
    <source>
        <dbReference type="ARBA" id="ARBA00022527"/>
    </source>
</evidence>
<dbReference type="EMBL" id="LWCA01000273">
    <property type="protein sequence ID" value="OAF69487.1"/>
    <property type="molecule type" value="Genomic_DNA"/>
</dbReference>
<dbReference type="PROSITE" id="PS50222">
    <property type="entry name" value="EF_HAND_2"/>
    <property type="match status" value="2"/>
</dbReference>
<name>A0A177B5A6_9BILA</name>
<dbReference type="InterPro" id="IPR011009">
    <property type="entry name" value="Kinase-like_dom_sf"/>
</dbReference>
<keyword evidence="3" id="KW-0808">Transferase</keyword>
<dbReference type="InterPro" id="IPR002048">
    <property type="entry name" value="EF_hand_dom"/>
</dbReference>
<keyword evidence="7 10" id="KW-0067">ATP-binding</keyword>
<dbReference type="Gene3D" id="1.10.238.10">
    <property type="entry name" value="EF-hand"/>
    <property type="match status" value="1"/>
</dbReference>
<dbReference type="Proteomes" id="UP000078046">
    <property type="component" value="Unassembled WGS sequence"/>
</dbReference>
<dbReference type="SUPFAM" id="SSF56112">
    <property type="entry name" value="Protein kinase-like (PK-like)"/>
    <property type="match status" value="1"/>
</dbReference>
<evidence type="ECO:0000259" key="11">
    <source>
        <dbReference type="PROSITE" id="PS50011"/>
    </source>
</evidence>
<dbReference type="SMART" id="SM01331">
    <property type="entry name" value="DUF3635"/>
    <property type="match status" value="1"/>
</dbReference>
<keyword evidence="6" id="KW-0106">Calcium</keyword>
<feature type="domain" description="Protein kinase" evidence="11">
    <location>
        <begin position="379"/>
        <end position="704"/>
    </location>
</feature>
<evidence type="ECO:0000313" key="13">
    <source>
        <dbReference type="EMBL" id="OAF69487.1"/>
    </source>
</evidence>
<keyword evidence="4 10" id="KW-0547">Nucleotide-binding</keyword>
<dbReference type="Pfam" id="PF13499">
    <property type="entry name" value="EF-hand_7"/>
    <property type="match status" value="1"/>
</dbReference>
<protein>
    <recommendedName>
        <fullName evidence="1">non-specific serine/threonine protein kinase</fullName>
        <ecNumber evidence="1">2.7.11.1</ecNumber>
    </recommendedName>
</protein>
<dbReference type="SUPFAM" id="SSF47473">
    <property type="entry name" value="EF-hand"/>
    <property type="match status" value="1"/>
</dbReference>
<dbReference type="Gene3D" id="3.30.200.20">
    <property type="entry name" value="Phosphorylase Kinase, domain 1"/>
    <property type="match status" value="1"/>
</dbReference>
<dbReference type="GO" id="GO:0005524">
    <property type="term" value="F:ATP binding"/>
    <property type="evidence" value="ECO:0007669"/>
    <property type="project" value="UniProtKB-UniRule"/>
</dbReference>
<dbReference type="PROSITE" id="PS50011">
    <property type="entry name" value="PROTEIN_KINASE_DOM"/>
    <property type="match status" value="1"/>
</dbReference>
<comment type="catalytic activity">
    <reaction evidence="8">
        <text>L-threonyl-[protein] + ATP = O-phospho-L-threonyl-[protein] + ADP + H(+)</text>
        <dbReference type="Rhea" id="RHEA:46608"/>
        <dbReference type="Rhea" id="RHEA-COMP:11060"/>
        <dbReference type="Rhea" id="RHEA-COMP:11605"/>
        <dbReference type="ChEBI" id="CHEBI:15378"/>
        <dbReference type="ChEBI" id="CHEBI:30013"/>
        <dbReference type="ChEBI" id="CHEBI:30616"/>
        <dbReference type="ChEBI" id="CHEBI:61977"/>
        <dbReference type="ChEBI" id="CHEBI:456216"/>
        <dbReference type="EC" id="2.7.11.1"/>
    </reaction>
</comment>
<dbReference type="EC" id="2.7.11.1" evidence="1"/>
<dbReference type="SMART" id="SM00220">
    <property type="entry name" value="S_TKc"/>
    <property type="match status" value="1"/>
</dbReference>
<dbReference type="PROSITE" id="PS00107">
    <property type="entry name" value="PROTEIN_KINASE_ATP"/>
    <property type="match status" value="1"/>
</dbReference>
<evidence type="ECO:0000256" key="1">
    <source>
        <dbReference type="ARBA" id="ARBA00012513"/>
    </source>
</evidence>
<dbReference type="GO" id="GO:0035556">
    <property type="term" value="P:intracellular signal transduction"/>
    <property type="evidence" value="ECO:0007669"/>
    <property type="project" value="TreeGrafter"/>
</dbReference>
<evidence type="ECO:0000256" key="5">
    <source>
        <dbReference type="ARBA" id="ARBA00022777"/>
    </source>
</evidence>
<evidence type="ECO:0000256" key="10">
    <source>
        <dbReference type="PROSITE-ProRule" id="PRU10141"/>
    </source>
</evidence>
<dbReference type="AlphaFoldDB" id="A0A177B5A6"/>
<dbReference type="PANTHER" id="PTHR24419">
    <property type="entry name" value="INTERLEUKIN-1 RECEPTOR-ASSOCIATED KINASE"/>
    <property type="match status" value="1"/>
</dbReference>
<keyword evidence="14" id="KW-1185">Reference proteome</keyword>
<feature type="domain" description="EF-hand" evidence="12">
    <location>
        <begin position="143"/>
        <end position="178"/>
    </location>
</feature>
<dbReference type="GO" id="GO:0005634">
    <property type="term" value="C:nucleus"/>
    <property type="evidence" value="ECO:0007669"/>
    <property type="project" value="TreeGrafter"/>
</dbReference>
<proteinExistence type="predicted"/>
<feature type="domain" description="EF-hand" evidence="12">
    <location>
        <begin position="98"/>
        <end position="133"/>
    </location>
</feature>
<evidence type="ECO:0000256" key="4">
    <source>
        <dbReference type="ARBA" id="ARBA00022741"/>
    </source>
</evidence>
<reference evidence="13 14" key="1">
    <citation type="submission" date="2016-04" db="EMBL/GenBank/DDBJ databases">
        <title>The genome of Intoshia linei affirms orthonectids as highly simplified spiralians.</title>
        <authorList>
            <person name="Mikhailov K.V."/>
            <person name="Slusarev G.S."/>
            <person name="Nikitin M.A."/>
            <person name="Logacheva M.D."/>
            <person name="Penin A."/>
            <person name="Aleoshin V."/>
            <person name="Panchin Y.V."/>
        </authorList>
    </citation>
    <scope>NUCLEOTIDE SEQUENCE [LARGE SCALE GENOMIC DNA]</scope>
    <source>
        <strain evidence="13">Intl2013</strain>
        <tissue evidence="13">Whole animal</tissue>
    </source>
</reference>
<dbReference type="GO" id="GO:0000278">
    <property type="term" value="P:mitotic cell cycle"/>
    <property type="evidence" value="ECO:0007669"/>
    <property type="project" value="TreeGrafter"/>
</dbReference>
<evidence type="ECO:0000313" key="14">
    <source>
        <dbReference type="Proteomes" id="UP000078046"/>
    </source>
</evidence>
<dbReference type="GO" id="GO:0005737">
    <property type="term" value="C:cytoplasm"/>
    <property type="evidence" value="ECO:0007669"/>
    <property type="project" value="TreeGrafter"/>
</dbReference>
<dbReference type="PROSITE" id="PS00018">
    <property type="entry name" value="EF_HAND_1"/>
    <property type="match status" value="2"/>
</dbReference>
<evidence type="ECO:0000256" key="8">
    <source>
        <dbReference type="ARBA" id="ARBA00047899"/>
    </source>
</evidence>
<dbReference type="InterPro" id="IPR017441">
    <property type="entry name" value="Protein_kinase_ATP_BS"/>
</dbReference>
<gene>
    <name evidence="13" type="ORF">A3Q56_02742</name>
</gene>
<sequence length="708" mass="83686">MAQIYERKRFHELAQALSKKCHFNKPEIEKLLVLFSKLSDGKNKMDRVTFFEFLYKNFDIMDDMIAGRVFRIFSFRSNDGRLSEEEWIMGLSTFLRATLEEKCKFIFQIYDVNADNLITRDDIFHFVKNSILKQTSDEEPEESVKDLIDRVIILLDHNKDGVISYEDYETSVKNDYIVAEILGSCTPDVEAQTQKFEIYKMDSNYDITVKTKIKRNRKLRQHNRFKNRKVELEKQRNIKEWYNFTDCENFSLNISEYSGNISDKMDINTNNQYQFDNYNKSNQNALTSTPAQNGFRKLNIRLSEIDEDACILNLSHVIKTNIENQNSCNLNITVGTVKILDYYKKMPLPLPNNSHFEKFILDLFRQEKFDTFTKVFQSWQNFFKLGEGSFGEVYNVMHNNKNIAVKIIPTNGHVEIQARNQSNEENQKSVFEMLPEIICSKILSLISIKNNSNFVVLERMSVTKGKYTKNMIEAYKTYDTKNESNYDDPNSYKKKQIFFVLSYQNCGIPIEFFDFKDYIKVNNIFKQIVLTLAIGEVEIQFEHRDLHLGNILFEIEEPRVINYKVGSTFYPVDNNGVKITVIDFSLSRMTVNDLVFFNDLTTDEDLFAGPQHDKQFQAYREMKKHIKNDNWKEFTPYTNIIWLNYILSSFIEYISTYNQTLRIQSKKYTKEIKEINTILRHLRHLKLTILKFESAHNFLSHPFFKSDL</sequence>
<accession>A0A177B5A6</accession>
<comment type="catalytic activity">
    <reaction evidence="9">
        <text>L-seryl-[protein] + ATP = O-phospho-L-seryl-[protein] + ADP + H(+)</text>
        <dbReference type="Rhea" id="RHEA:17989"/>
        <dbReference type="Rhea" id="RHEA-COMP:9863"/>
        <dbReference type="Rhea" id="RHEA-COMP:11604"/>
        <dbReference type="ChEBI" id="CHEBI:15378"/>
        <dbReference type="ChEBI" id="CHEBI:29999"/>
        <dbReference type="ChEBI" id="CHEBI:30616"/>
        <dbReference type="ChEBI" id="CHEBI:83421"/>
        <dbReference type="ChEBI" id="CHEBI:456216"/>
        <dbReference type="EC" id="2.7.11.1"/>
    </reaction>
</comment>
<dbReference type="GO" id="GO:0005509">
    <property type="term" value="F:calcium ion binding"/>
    <property type="evidence" value="ECO:0007669"/>
    <property type="project" value="InterPro"/>
</dbReference>
<dbReference type="OrthoDB" id="191686at2759"/>
<dbReference type="Pfam" id="PF12330">
    <property type="entry name" value="Haspin_kinase"/>
    <property type="match status" value="1"/>
</dbReference>
<evidence type="ECO:0000259" key="12">
    <source>
        <dbReference type="PROSITE" id="PS50222"/>
    </source>
</evidence>
<dbReference type="InterPro" id="IPR000719">
    <property type="entry name" value="Prot_kinase_dom"/>
</dbReference>
<comment type="caution">
    <text evidence="13">The sequence shown here is derived from an EMBL/GenBank/DDBJ whole genome shotgun (WGS) entry which is preliminary data.</text>
</comment>
<organism evidence="13 14">
    <name type="scientific">Intoshia linei</name>
    <dbReference type="NCBI Taxonomy" id="1819745"/>
    <lineage>
        <taxon>Eukaryota</taxon>
        <taxon>Metazoa</taxon>
        <taxon>Spiralia</taxon>
        <taxon>Lophotrochozoa</taxon>
        <taxon>Mesozoa</taxon>
        <taxon>Orthonectida</taxon>
        <taxon>Rhopaluridae</taxon>
        <taxon>Intoshia</taxon>
    </lineage>
</organism>
<dbReference type="InterPro" id="IPR011992">
    <property type="entry name" value="EF-hand-dom_pair"/>
</dbReference>
<feature type="binding site" evidence="10">
    <location>
        <position position="406"/>
    </location>
    <ligand>
        <name>ATP</name>
        <dbReference type="ChEBI" id="CHEBI:30616"/>
    </ligand>
</feature>
<evidence type="ECO:0000256" key="7">
    <source>
        <dbReference type="ARBA" id="ARBA00022840"/>
    </source>
</evidence>
<evidence type="ECO:0000256" key="3">
    <source>
        <dbReference type="ARBA" id="ARBA00022679"/>
    </source>
</evidence>
<dbReference type="Gene3D" id="1.10.510.10">
    <property type="entry name" value="Transferase(Phosphotransferase) domain 1"/>
    <property type="match status" value="1"/>
</dbReference>
<keyword evidence="2" id="KW-0723">Serine/threonine-protein kinase</keyword>
<evidence type="ECO:0000256" key="6">
    <source>
        <dbReference type="ARBA" id="ARBA00022837"/>
    </source>
</evidence>
<dbReference type="InterPro" id="IPR024604">
    <property type="entry name" value="GSG2_C"/>
</dbReference>
<keyword evidence="5" id="KW-0418">Kinase</keyword>
<dbReference type="GO" id="GO:0072354">
    <property type="term" value="F:histone H3T3 kinase activity"/>
    <property type="evidence" value="ECO:0007669"/>
    <property type="project" value="TreeGrafter"/>
</dbReference>